<accession>A0A1I7B193</accession>
<dbReference type="Proteomes" id="UP000182466">
    <property type="component" value="Unassembled WGS sequence"/>
</dbReference>
<dbReference type="AlphaFoldDB" id="A0A1I7B193"/>
<sequence length="158" mass="17642">MTRSVRFPFLPAIRLCLLGGAIVFWAIAARADEPIFNARDGAAIDGYDVVAYFTTGEPTSGDPDIAVLWKGAVWLFISDENRERFEANPRAYAPQFGGYCAYGVSSGLVLRTDPRVWQIRDGKLYLIHNAAVWDKWIQDVPGNIERADANWPRVLASH</sequence>
<proteinExistence type="predicted"/>
<dbReference type="STRING" id="999627.SAMN05216236_10873"/>
<dbReference type="EMBL" id="FPAW01000008">
    <property type="protein sequence ID" value="SFT80927.1"/>
    <property type="molecule type" value="Genomic_DNA"/>
</dbReference>
<evidence type="ECO:0008006" key="3">
    <source>
        <dbReference type="Google" id="ProtNLM"/>
    </source>
</evidence>
<dbReference type="NCBIfam" id="NF041384">
    <property type="entry name" value="YHS_seleno_dom"/>
    <property type="match status" value="1"/>
</dbReference>
<keyword evidence="2" id="KW-1185">Reference proteome</keyword>
<dbReference type="eggNOG" id="COG3350">
    <property type="taxonomic scope" value="Bacteria"/>
</dbReference>
<name>A0A1I7B193_9RHOB</name>
<protein>
    <recommendedName>
        <fullName evidence="3">YHS domain-containing protein</fullName>
    </recommendedName>
</protein>
<reference evidence="1 2" key="1">
    <citation type="submission" date="2016-10" db="EMBL/GenBank/DDBJ databases">
        <authorList>
            <person name="de Groot N.N."/>
        </authorList>
    </citation>
    <scope>NUCLEOTIDE SEQUENCE [LARGE SCALE GENOMIC DNA]</scope>
    <source>
        <strain evidence="1 2">CGMCC 1.10959</strain>
    </source>
</reference>
<evidence type="ECO:0000313" key="1">
    <source>
        <dbReference type="EMBL" id="SFT80927.1"/>
    </source>
</evidence>
<evidence type="ECO:0000313" key="2">
    <source>
        <dbReference type="Proteomes" id="UP000182466"/>
    </source>
</evidence>
<gene>
    <name evidence="1" type="ORF">SAMN05216236_10873</name>
</gene>
<organism evidence="1 2">
    <name type="scientific">Sedimentitalea nanhaiensis</name>
    <dbReference type="NCBI Taxonomy" id="999627"/>
    <lineage>
        <taxon>Bacteria</taxon>
        <taxon>Pseudomonadati</taxon>
        <taxon>Pseudomonadota</taxon>
        <taxon>Alphaproteobacteria</taxon>
        <taxon>Rhodobacterales</taxon>
        <taxon>Paracoccaceae</taxon>
        <taxon>Sedimentitalea</taxon>
    </lineage>
</organism>